<dbReference type="PANTHER" id="PTHR48061:SF2">
    <property type="entry name" value="RECEPTOR LIKE PROTEIN 30-LIKE"/>
    <property type="match status" value="1"/>
</dbReference>
<dbReference type="InterPro" id="IPR013210">
    <property type="entry name" value="LRR_N_plant-typ"/>
</dbReference>
<dbReference type="GO" id="GO:0016020">
    <property type="term" value="C:membrane"/>
    <property type="evidence" value="ECO:0007669"/>
    <property type="project" value="UniProtKB-SubCell"/>
</dbReference>
<evidence type="ECO:0000256" key="3">
    <source>
        <dbReference type="ARBA" id="ARBA00022692"/>
    </source>
</evidence>
<organism evidence="12 13">
    <name type="scientific">Prunus avium</name>
    <name type="common">Cherry</name>
    <name type="synonym">Cerasus avium</name>
    <dbReference type="NCBI Taxonomy" id="42229"/>
    <lineage>
        <taxon>Eukaryota</taxon>
        <taxon>Viridiplantae</taxon>
        <taxon>Streptophyta</taxon>
        <taxon>Embryophyta</taxon>
        <taxon>Tracheophyta</taxon>
        <taxon>Spermatophyta</taxon>
        <taxon>Magnoliopsida</taxon>
        <taxon>eudicotyledons</taxon>
        <taxon>Gunneridae</taxon>
        <taxon>Pentapetalae</taxon>
        <taxon>rosids</taxon>
        <taxon>fabids</taxon>
        <taxon>Rosales</taxon>
        <taxon>Rosaceae</taxon>
        <taxon>Amygdaloideae</taxon>
        <taxon>Amygdaleae</taxon>
        <taxon>Prunus</taxon>
    </lineage>
</organism>
<dbReference type="InterPro" id="IPR046956">
    <property type="entry name" value="RLP23-like"/>
</dbReference>
<dbReference type="KEGG" id="pavi:110745837"/>
<evidence type="ECO:0000256" key="10">
    <source>
        <dbReference type="SAM" id="SignalP"/>
    </source>
</evidence>
<dbReference type="AlphaFoldDB" id="A0A6P5R9U4"/>
<dbReference type="Pfam" id="PF00560">
    <property type="entry name" value="LRR_1"/>
    <property type="match status" value="3"/>
</dbReference>
<evidence type="ECO:0000256" key="6">
    <source>
        <dbReference type="ARBA" id="ARBA00022989"/>
    </source>
</evidence>
<dbReference type="PROSITE" id="PS51450">
    <property type="entry name" value="LRR"/>
    <property type="match status" value="1"/>
</dbReference>
<keyword evidence="4 10" id="KW-0732">Signal</keyword>
<evidence type="ECO:0000313" key="12">
    <source>
        <dbReference type="Proteomes" id="UP000515124"/>
    </source>
</evidence>
<dbReference type="Gene3D" id="3.80.10.10">
    <property type="entry name" value="Ribonuclease Inhibitor"/>
    <property type="match status" value="1"/>
</dbReference>
<keyword evidence="2" id="KW-0433">Leucine-rich repeat</keyword>
<protein>
    <submittedName>
        <fullName evidence="13">Leucine-rich repeat receptor-like serine/threonine-protein kinase BAM2</fullName>
    </submittedName>
</protein>
<evidence type="ECO:0000256" key="4">
    <source>
        <dbReference type="ARBA" id="ARBA00022729"/>
    </source>
</evidence>
<dbReference type="GeneID" id="110745837"/>
<keyword evidence="9" id="KW-0325">Glycoprotein</keyword>
<dbReference type="RefSeq" id="XP_021801680.1">
    <property type="nucleotide sequence ID" value="XM_021945988.1"/>
</dbReference>
<keyword evidence="5" id="KW-0677">Repeat</keyword>
<keyword evidence="3" id="KW-0812">Transmembrane</keyword>
<evidence type="ECO:0000256" key="1">
    <source>
        <dbReference type="ARBA" id="ARBA00004479"/>
    </source>
</evidence>
<sequence length="231" mass="25478">MKTLLLCCFLLFFNIIPAVLNQCMKDQQLSLLHLKKSLIFDEHPFDSYPTKVLSWNSSTDCCSWLGVTCSTDGRAVGLDLSRESISGGIDNSSSLFNLQHLQSLSLADNRFGYDSSIPSAIGKLTNLRYLNLSNNEYSGKIPIEISLLTRLVVLDISYVQAITSPKFSMLFQNLTELTEVYLDAADLSAQGTQWCQAISSSLPNLEVLSLSNCGLSGPIDQSLSLNFNLYP</sequence>
<evidence type="ECO:0000256" key="9">
    <source>
        <dbReference type="ARBA" id="ARBA00023180"/>
    </source>
</evidence>
<name>A0A6P5R9U4_PRUAV</name>
<evidence type="ECO:0000256" key="5">
    <source>
        <dbReference type="ARBA" id="ARBA00022737"/>
    </source>
</evidence>
<feature type="signal peptide" evidence="10">
    <location>
        <begin position="1"/>
        <end position="21"/>
    </location>
</feature>
<evidence type="ECO:0000256" key="7">
    <source>
        <dbReference type="ARBA" id="ARBA00023136"/>
    </source>
</evidence>
<dbReference type="Proteomes" id="UP000515124">
    <property type="component" value="Unplaced"/>
</dbReference>
<keyword evidence="12" id="KW-1185">Reference proteome</keyword>
<evidence type="ECO:0000259" key="11">
    <source>
        <dbReference type="Pfam" id="PF08263"/>
    </source>
</evidence>
<feature type="domain" description="Leucine-rich repeat-containing N-terminal plant-type" evidence="11">
    <location>
        <begin position="26"/>
        <end position="70"/>
    </location>
</feature>
<dbReference type="PANTHER" id="PTHR48061">
    <property type="entry name" value="LEUCINE-RICH REPEAT RECEPTOR PROTEIN KINASE EMS1-LIKE-RELATED"/>
    <property type="match status" value="1"/>
</dbReference>
<dbReference type="InterPro" id="IPR001611">
    <property type="entry name" value="Leu-rich_rpt"/>
</dbReference>
<feature type="chain" id="PRO_5028011356" evidence="10">
    <location>
        <begin position="22"/>
        <end position="231"/>
    </location>
</feature>
<evidence type="ECO:0000256" key="8">
    <source>
        <dbReference type="ARBA" id="ARBA00023170"/>
    </source>
</evidence>
<dbReference type="Pfam" id="PF08263">
    <property type="entry name" value="LRRNT_2"/>
    <property type="match status" value="1"/>
</dbReference>
<dbReference type="InterPro" id="IPR032675">
    <property type="entry name" value="LRR_dom_sf"/>
</dbReference>
<gene>
    <name evidence="13" type="primary">LOC110745837</name>
</gene>
<keyword evidence="6" id="KW-1133">Transmembrane helix</keyword>
<keyword evidence="8" id="KW-0675">Receptor</keyword>
<evidence type="ECO:0000313" key="13">
    <source>
        <dbReference type="RefSeq" id="XP_021801680.1"/>
    </source>
</evidence>
<dbReference type="SUPFAM" id="SSF52058">
    <property type="entry name" value="L domain-like"/>
    <property type="match status" value="1"/>
</dbReference>
<accession>A0A6P5R9U4</accession>
<comment type="subcellular location">
    <subcellularLocation>
        <location evidence="1">Membrane</location>
        <topology evidence="1">Single-pass type I membrane protein</topology>
    </subcellularLocation>
</comment>
<reference evidence="13" key="1">
    <citation type="submission" date="2025-08" db="UniProtKB">
        <authorList>
            <consortium name="RefSeq"/>
        </authorList>
    </citation>
    <scope>IDENTIFICATION</scope>
</reference>
<proteinExistence type="predicted"/>
<keyword evidence="7" id="KW-0472">Membrane</keyword>
<evidence type="ECO:0000256" key="2">
    <source>
        <dbReference type="ARBA" id="ARBA00022614"/>
    </source>
</evidence>